<dbReference type="InterPro" id="IPR000073">
    <property type="entry name" value="AB_hydrolase_1"/>
</dbReference>
<dbReference type="Gene3D" id="3.40.50.1820">
    <property type="entry name" value="alpha/beta hydrolase"/>
    <property type="match status" value="1"/>
</dbReference>
<dbReference type="InterPro" id="IPR050228">
    <property type="entry name" value="Carboxylesterase_BioH"/>
</dbReference>
<evidence type="ECO:0000259" key="1">
    <source>
        <dbReference type="Pfam" id="PF00561"/>
    </source>
</evidence>
<organism evidence="2 3">
    <name type="scientific">Brumimicrobium glaciale</name>
    <dbReference type="NCBI Taxonomy" id="200475"/>
    <lineage>
        <taxon>Bacteria</taxon>
        <taxon>Pseudomonadati</taxon>
        <taxon>Bacteroidota</taxon>
        <taxon>Flavobacteriia</taxon>
        <taxon>Flavobacteriales</taxon>
        <taxon>Crocinitomicaceae</taxon>
        <taxon>Brumimicrobium</taxon>
    </lineage>
</organism>
<gene>
    <name evidence="2" type="ORF">ERX46_16160</name>
</gene>
<dbReference type="RefSeq" id="WP_130094906.1">
    <property type="nucleotide sequence ID" value="NZ_SETE01000008.1"/>
</dbReference>
<evidence type="ECO:0000313" key="2">
    <source>
        <dbReference type="EMBL" id="RYM31442.1"/>
    </source>
</evidence>
<dbReference type="Proteomes" id="UP000293952">
    <property type="component" value="Unassembled WGS sequence"/>
</dbReference>
<accession>A0A4Q4KEF0</accession>
<dbReference type="InterPro" id="IPR029058">
    <property type="entry name" value="AB_hydrolase_fold"/>
</dbReference>
<dbReference type="Pfam" id="PF00561">
    <property type="entry name" value="Abhydrolase_1"/>
    <property type="match status" value="1"/>
</dbReference>
<dbReference type="AlphaFoldDB" id="A0A4Q4KEF0"/>
<evidence type="ECO:0000313" key="3">
    <source>
        <dbReference type="Proteomes" id="UP000293952"/>
    </source>
</evidence>
<dbReference type="GO" id="GO:0016787">
    <property type="term" value="F:hydrolase activity"/>
    <property type="evidence" value="ECO:0007669"/>
    <property type="project" value="UniProtKB-KW"/>
</dbReference>
<dbReference type="OrthoDB" id="9785847at2"/>
<dbReference type="PANTHER" id="PTHR43194:SF2">
    <property type="entry name" value="PEROXISOMAL MEMBRANE PROTEIN LPX1"/>
    <property type="match status" value="1"/>
</dbReference>
<protein>
    <submittedName>
        <fullName evidence="2">Alpha/beta fold hydrolase</fullName>
    </submittedName>
</protein>
<dbReference type="SUPFAM" id="SSF53474">
    <property type="entry name" value="alpha/beta-Hydrolases"/>
    <property type="match status" value="1"/>
</dbReference>
<reference evidence="2 3" key="1">
    <citation type="submission" date="2019-02" db="EMBL/GenBank/DDBJ databases">
        <title>Genome sequence of the sea-ice species Brumimicrobium glaciale.</title>
        <authorList>
            <person name="Bowman J.P."/>
        </authorList>
    </citation>
    <scope>NUCLEOTIDE SEQUENCE [LARGE SCALE GENOMIC DNA]</scope>
    <source>
        <strain evidence="2 3">IC156</strain>
    </source>
</reference>
<sequence>MKKKSIRIASLLFPGIIANFAYKKLTNPQVRKLRENELITLDKAEKERMRFKEFDIQLYTWKGGDKKILLIHGWEGQAGNFSDIIEQLLSNGYTVYAFDGPSHGYSSKGKTSLFEFSDLVGTLIQKNNIKLLISHSFGGVATTFALYNNSNLQIDKYVLLTTPDKFIERIDEVSESVGISTKVRKRLIQRLEKETKMNVKALNVSGFVKFISVKKALIIHDKDDKVIPIKYSLNVHKNWNESEFKEVEGTGHFRILRSKEVIETIIDYLN</sequence>
<keyword evidence="3" id="KW-1185">Reference proteome</keyword>
<feature type="domain" description="AB hydrolase-1" evidence="1">
    <location>
        <begin position="68"/>
        <end position="167"/>
    </location>
</feature>
<name>A0A4Q4KEF0_9FLAO</name>
<comment type="caution">
    <text evidence="2">The sequence shown here is derived from an EMBL/GenBank/DDBJ whole genome shotgun (WGS) entry which is preliminary data.</text>
</comment>
<dbReference type="EMBL" id="SETE01000008">
    <property type="protein sequence ID" value="RYM31442.1"/>
    <property type="molecule type" value="Genomic_DNA"/>
</dbReference>
<keyword evidence="2" id="KW-0378">Hydrolase</keyword>
<proteinExistence type="predicted"/>
<dbReference type="PANTHER" id="PTHR43194">
    <property type="entry name" value="HYDROLASE ALPHA/BETA FOLD FAMILY"/>
    <property type="match status" value="1"/>
</dbReference>